<dbReference type="RefSeq" id="WP_317563885.1">
    <property type="nucleotide sequence ID" value="NZ_JAWLJX010000002.1"/>
</dbReference>
<name>A0ABU4BAK9_9NOCA</name>
<dbReference type="EMBL" id="JAWLJX010000002">
    <property type="protein sequence ID" value="MDV6261158.1"/>
    <property type="molecule type" value="Genomic_DNA"/>
</dbReference>
<dbReference type="SMART" id="SM00855">
    <property type="entry name" value="PGAM"/>
    <property type="match status" value="1"/>
</dbReference>
<comment type="caution">
    <text evidence="1">The sequence shown here is derived from an EMBL/GenBank/DDBJ whole genome shotgun (WGS) entry which is preliminary data.</text>
</comment>
<keyword evidence="2" id="KW-1185">Reference proteome</keyword>
<evidence type="ECO:0000313" key="1">
    <source>
        <dbReference type="EMBL" id="MDV6261158.1"/>
    </source>
</evidence>
<dbReference type="GO" id="GO:0003993">
    <property type="term" value="F:acid phosphatase activity"/>
    <property type="evidence" value="ECO:0007669"/>
    <property type="project" value="UniProtKB-EC"/>
</dbReference>
<accession>A0ABU4BAK9</accession>
<proteinExistence type="predicted"/>
<evidence type="ECO:0000313" key="2">
    <source>
        <dbReference type="Proteomes" id="UP001185755"/>
    </source>
</evidence>
<keyword evidence="1" id="KW-0378">Hydrolase</keyword>
<sequence>MATGMIVSMTTHGGVEAGRVVLLRHGETEWALAGKHTGSTDVPLTTVGEQQAVDAGSLLHLLKLRDPLVISSPRERARRTADLAGLHVDRTWDALSEWDYGDYEGITSTQIHETVPHWTVWTHPCPGGESIGDIAVRVELVLSVVLPLLSDRDVVLVGHGHFSRALIAGWTEAPITEGKRFALSPAAYSLLGFEHSFRQLVAHNVHPSILTAASTRKEGTR</sequence>
<dbReference type="EC" id="3.1.3.2" evidence="1"/>
<dbReference type="SUPFAM" id="SSF53254">
    <property type="entry name" value="Phosphoglycerate mutase-like"/>
    <property type="match status" value="1"/>
</dbReference>
<dbReference type="CDD" id="cd07067">
    <property type="entry name" value="HP_PGM_like"/>
    <property type="match status" value="1"/>
</dbReference>
<protein>
    <submittedName>
        <fullName evidence="1">Acid phosphatase</fullName>
        <ecNumber evidence="1">3.1.3.2</ecNumber>
    </submittedName>
</protein>
<dbReference type="InterPro" id="IPR050275">
    <property type="entry name" value="PGM_Phosphatase"/>
</dbReference>
<dbReference type="PANTHER" id="PTHR48100:SF15">
    <property type="entry name" value="SEDOHEPTULOSE 1,7-BISPHOSPHATASE"/>
    <property type="match status" value="1"/>
</dbReference>
<dbReference type="InterPro" id="IPR029033">
    <property type="entry name" value="His_PPase_superfam"/>
</dbReference>
<reference evidence="1 2" key="1">
    <citation type="submission" date="2023-10" db="EMBL/GenBank/DDBJ databases">
        <title>Development of a sustainable strategy for remediation of hydrocarbon-contaminated territories based on the waste exchange concept.</title>
        <authorList>
            <person name="Krivoruchko A."/>
        </authorList>
    </citation>
    <scope>NUCLEOTIDE SEQUENCE [LARGE SCALE GENOMIC DNA]</scope>
    <source>
        <strain evidence="1 2">IEGM 1323</strain>
    </source>
</reference>
<organism evidence="1 2">
    <name type="scientific">Rhodococcoides yunnanense</name>
    <dbReference type="NCBI Taxonomy" id="278209"/>
    <lineage>
        <taxon>Bacteria</taxon>
        <taxon>Bacillati</taxon>
        <taxon>Actinomycetota</taxon>
        <taxon>Actinomycetes</taxon>
        <taxon>Mycobacteriales</taxon>
        <taxon>Nocardiaceae</taxon>
        <taxon>Rhodococcoides</taxon>
    </lineage>
</organism>
<dbReference type="Pfam" id="PF00300">
    <property type="entry name" value="His_Phos_1"/>
    <property type="match status" value="1"/>
</dbReference>
<dbReference type="Gene3D" id="3.40.50.1240">
    <property type="entry name" value="Phosphoglycerate mutase-like"/>
    <property type="match status" value="1"/>
</dbReference>
<dbReference type="Proteomes" id="UP001185755">
    <property type="component" value="Unassembled WGS sequence"/>
</dbReference>
<gene>
    <name evidence="1" type="ORF">R3P96_07365</name>
</gene>
<dbReference type="PANTHER" id="PTHR48100">
    <property type="entry name" value="BROAD-SPECIFICITY PHOSPHATASE YOR283W-RELATED"/>
    <property type="match status" value="1"/>
</dbReference>
<dbReference type="NCBIfam" id="NF009993">
    <property type="entry name" value="PRK13462.1"/>
    <property type="match status" value="1"/>
</dbReference>
<dbReference type="InterPro" id="IPR013078">
    <property type="entry name" value="His_Pase_superF_clade-1"/>
</dbReference>